<evidence type="ECO:0000313" key="3">
    <source>
        <dbReference type="Proteomes" id="UP000324091"/>
    </source>
</evidence>
<proteinExistence type="predicted"/>
<name>A0A5C6PAI3_9TELE</name>
<dbReference type="Proteomes" id="UP000324091">
    <property type="component" value="Chromosome 13"/>
</dbReference>
<evidence type="ECO:0000256" key="1">
    <source>
        <dbReference type="SAM" id="MobiDB-lite"/>
    </source>
</evidence>
<gene>
    <name evidence="2" type="ORF">D4764_13G0010970</name>
</gene>
<protein>
    <submittedName>
        <fullName evidence="2">Uncharacterized protein</fullName>
    </submittedName>
</protein>
<accession>A0A5C6PAI3</accession>
<feature type="region of interest" description="Disordered" evidence="1">
    <location>
        <begin position="1"/>
        <end position="34"/>
    </location>
</feature>
<organism evidence="2 3">
    <name type="scientific">Takifugu flavidus</name>
    <name type="common">sansaifugu</name>
    <dbReference type="NCBI Taxonomy" id="433684"/>
    <lineage>
        <taxon>Eukaryota</taxon>
        <taxon>Metazoa</taxon>
        <taxon>Chordata</taxon>
        <taxon>Craniata</taxon>
        <taxon>Vertebrata</taxon>
        <taxon>Euteleostomi</taxon>
        <taxon>Actinopterygii</taxon>
        <taxon>Neopterygii</taxon>
        <taxon>Teleostei</taxon>
        <taxon>Neoteleostei</taxon>
        <taxon>Acanthomorphata</taxon>
        <taxon>Eupercaria</taxon>
        <taxon>Tetraodontiformes</taxon>
        <taxon>Tetradontoidea</taxon>
        <taxon>Tetraodontidae</taxon>
        <taxon>Takifugu</taxon>
    </lineage>
</organism>
<sequence>MHAKGLRRVSVSEPSKGRGGAVRRSGGGGGSGIATVRVSACERESVCEGWRGEERRGRRGRTPGRRGGSRGANPASLLRCRRSGRRGRYSPERSERWIHKGSLFRSEGGRLRKP</sequence>
<feature type="region of interest" description="Disordered" evidence="1">
    <location>
        <begin position="50"/>
        <end position="94"/>
    </location>
</feature>
<dbReference type="EMBL" id="RHFK02000005">
    <property type="protein sequence ID" value="TWW76435.1"/>
    <property type="molecule type" value="Genomic_DNA"/>
</dbReference>
<reference evidence="2 3" key="1">
    <citation type="submission" date="2019-04" db="EMBL/GenBank/DDBJ databases">
        <title>Chromosome genome assembly for Takifugu flavidus.</title>
        <authorList>
            <person name="Xiao S."/>
        </authorList>
    </citation>
    <scope>NUCLEOTIDE SEQUENCE [LARGE SCALE GENOMIC DNA]</scope>
    <source>
        <strain evidence="2">HTHZ2018</strain>
        <tissue evidence="2">Muscle</tissue>
    </source>
</reference>
<feature type="compositionally biased region" description="Gly residues" evidence="1">
    <location>
        <begin position="17"/>
        <end position="32"/>
    </location>
</feature>
<evidence type="ECO:0000313" key="2">
    <source>
        <dbReference type="EMBL" id="TWW76435.1"/>
    </source>
</evidence>
<dbReference type="AlphaFoldDB" id="A0A5C6PAI3"/>
<comment type="caution">
    <text evidence="2">The sequence shown here is derived from an EMBL/GenBank/DDBJ whole genome shotgun (WGS) entry which is preliminary data.</text>
</comment>
<feature type="compositionally biased region" description="Basic residues" evidence="1">
    <location>
        <begin position="79"/>
        <end position="88"/>
    </location>
</feature>
<feature type="compositionally biased region" description="Basic residues" evidence="1">
    <location>
        <begin position="57"/>
        <end position="68"/>
    </location>
</feature>
<keyword evidence="3" id="KW-1185">Reference proteome</keyword>